<protein>
    <submittedName>
        <fullName evidence="3">Uncharacterized protein</fullName>
    </submittedName>
</protein>
<name>A0A812E4Z7_ACAPH</name>
<gene>
    <name evidence="3" type="ORF">SPHA_66450</name>
</gene>
<dbReference type="AlphaFoldDB" id="A0A812E4Z7"/>
<keyword evidence="2" id="KW-1133">Transmembrane helix</keyword>
<keyword evidence="2" id="KW-0812">Transmembrane</keyword>
<comment type="caution">
    <text evidence="3">The sequence shown here is derived from an EMBL/GenBank/DDBJ whole genome shotgun (WGS) entry which is preliminary data.</text>
</comment>
<sequence>MSREARMTKWPLQVPVLSLALVSAPPSRVIRGRRKRRENEKHSITSTPLHPRLMTEGSSGSAKRGKVRKVGKEMGDGERRYGRKRTIYCLFFCLSSHLSIYILSIIYLSIFSFPHLSIPVCSYIIYFSSIYLSIYLSSIYLLSISQSVRIYLFIYLSIYLSIIYLSIYLSLSAFLSIPVCSYLSISFSSIYLSNIYLSIYLSIHLSSI</sequence>
<dbReference type="Proteomes" id="UP000597762">
    <property type="component" value="Unassembled WGS sequence"/>
</dbReference>
<evidence type="ECO:0000313" key="3">
    <source>
        <dbReference type="EMBL" id="CAE1315458.1"/>
    </source>
</evidence>
<keyword evidence="2" id="KW-0472">Membrane</keyword>
<reference evidence="3" key="1">
    <citation type="submission" date="2021-01" db="EMBL/GenBank/DDBJ databases">
        <authorList>
            <person name="Li R."/>
            <person name="Bekaert M."/>
        </authorList>
    </citation>
    <scope>NUCLEOTIDE SEQUENCE</scope>
    <source>
        <strain evidence="3">Farmed</strain>
    </source>
</reference>
<evidence type="ECO:0000256" key="2">
    <source>
        <dbReference type="SAM" id="Phobius"/>
    </source>
</evidence>
<keyword evidence="4" id="KW-1185">Reference proteome</keyword>
<evidence type="ECO:0000313" key="4">
    <source>
        <dbReference type="Proteomes" id="UP000597762"/>
    </source>
</evidence>
<feature type="transmembrane region" description="Helical" evidence="2">
    <location>
        <begin position="123"/>
        <end position="143"/>
    </location>
</feature>
<accession>A0A812E4Z7</accession>
<organism evidence="3 4">
    <name type="scientific">Acanthosepion pharaonis</name>
    <name type="common">Pharaoh cuttlefish</name>
    <name type="synonym">Sepia pharaonis</name>
    <dbReference type="NCBI Taxonomy" id="158019"/>
    <lineage>
        <taxon>Eukaryota</taxon>
        <taxon>Metazoa</taxon>
        <taxon>Spiralia</taxon>
        <taxon>Lophotrochozoa</taxon>
        <taxon>Mollusca</taxon>
        <taxon>Cephalopoda</taxon>
        <taxon>Coleoidea</taxon>
        <taxon>Decapodiformes</taxon>
        <taxon>Sepiida</taxon>
        <taxon>Sepiina</taxon>
        <taxon>Sepiidae</taxon>
        <taxon>Acanthosepion</taxon>
    </lineage>
</organism>
<feature type="transmembrane region" description="Helical" evidence="2">
    <location>
        <begin position="150"/>
        <end position="175"/>
    </location>
</feature>
<evidence type="ECO:0000256" key="1">
    <source>
        <dbReference type="SAM" id="MobiDB-lite"/>
    </source>
</evidence>
<feature type="transmembrane region" description="Helical" evidence="2">
    <location>
        <begin position="181"/>
        <end position="203"/>
    </location>
</feature>
<feature type="transmembrane region" description="Helical" evidence="2">
    <location>
        <begin position="87"/>
        <end position="111"/>
    </location>
</feature>
<feature type="region of interest" description="Disordered" evidence="1">
    <location>
        <begin position="30"/>
        <end position="69"/>
    </location>
</feature>
<proteinExistence type="predicted"/>
<dbReference type="EMBL" id="CAHIKZ030004787">
    <property type="protein sequence ID" value="CAE1315458.1"/>
    <property type="molecule type" value="Genomic_DNA"/>
</dbReference>